<keyword evidence="1" id="KW-1133">Transmembrane helix</keyword>
<proteinExistence type="predicted"/>
<dbReference type="PANTHER" id="PTHR31272">
    <property type="entry name" value="CYTOCHROME C-TYPE BIOGENESIS PROTEIN HI_1454-RELATED"/>
    <property type="match status" value="1"/>
</dbReference>
<comment type="caution">
    <text evidence="3">The sequence shown here is derived from an EMBL/GenBank/DDBJ whole genome shotgun (WGS) entry which is preliminary data.</text>
</comment>
<feature type="transmembrane region" description="Helical" evidence="1">
    <location>
        <begin position="81"/>
        <end position="100"/>
    </location>
</feature>
<dbReference type="InterPro" id="IPR051790">
    <property type="entry name" value="Cytochrome_c-biogenesis_DsbD"/>
</dbReference>
<dbReference type="InterPro" id="IPR039447">
    <property type="entry name" value="UreH-like_TM_dom"/>
</dbReference>
<feature type="domain" description="Urease accessory protein UreH-like transmembrane" evidence="2">
    <location>
        <begin position="8"/>
        <end position="204"/>
    </location>
</feature>
<dbReference type="PANTHER" id="PTHR31272:SF9">
    <property type="entry name" value="BLL1027 PROTEIN"/>
    <property type="match status" value="1"/>
</dbReference>
<dbReference type="EMBL" id="BARU01011308">
    <property type="protein sequence ID" value="GAH43653.1"/>
    <property type="molecule type" value="Genomic_DNA"/>
</dbReference>
<feature type="transmembrane region" description="Helical" evidence="1">
    <location>
        <begin position="191"/>
        <end position="212"/>
    </location>
</feature>
<feature type="transmembrane region" description="Helical" evidence="1">
    <location>
        <begin position="54"/>
        <end position="75"/>
    </location>
</feature>
<evidence type="ECO:0000256" key="1">
    <source>
        <dbReference type="SAM" id="Phobius"/>
    </source>
</evidence>
<dbReference type="AlphaFoldDB" id="X1HED3"/>
<gene>
    <name evidence="3" type="ORF">S03H2_21281</name>
</gene>
<keyword evidence="1" id="KW-0812">Transmembrane</keyword>
<sequence length="216" mass="23441">MLSDSAKLFMAGLVMGWGPCLIHTAPLLLPYIGVTKRSWHGGLKLALEFSIGRFMAFVILGGLATVAFRFINQLFPPHKSGWLYVIIALFMLGMGILIILGKKLKIRIKNEIFEKGTQNMFIIGFIMGVAPCAPYIAILTYIAAEAEGAIFAGILYAAIFAIGTAVAPAVLGALMGIISEKLVRSEKLFKIFQVICGTILILFGLNLIYSVLSQII</sequence>
<protein>
    <recommendedName>
        <fullName evidence="2">Urease accessory protein UreH-like transmembrane domain-containing protein</fullName>
    </recommendedName>
</protein>
<evidence type="ECO:0000259" key="2">
    <source>
        <dbReference type="Pfam" id="PF13386"/>
    </source>
</evidence>
<accession>X1HED3</accession>
<keyword evidence="1" id="KW-0472">Membrane</keyword>
<evidence type="ECO:0000313" key="3">
    <source>
        <dbReference type="EMBL" id="GAH43653.1"/>
    </source>
</evidence>
<feature type="transmembrane region" description="Helical" evidence="1">
    <location>
        <begin position="150"/>
        <end position="179"/>
    </location>
</feature>
<dbReference type="Pfam" id="PF13386">
    <property type="entry name" value="DsbD_2"/>
    <property type="match status" value="1"/>
</dbReference>
<feature type="transmembrane region" description="Helical" evidence="1">
    <location>
        <begin position="6"/>
        <end position="33"/>
    </location>
</feature>
<feature type="transmembrane region" description="Helical" evidence="1">
    <location>
        <begin position="121"/>
        <end position="144"/>
    </location>
</feature>
<reference evidence="3" key="1">
    <citation type="journal article" date="2014" name="Front. Microbiol.">
        <title>High frequency of phylogenetically diverse reductive dehalogenase-homologous genes in deep subseafloor sedimentary metagenomes.</title>
        <authorList>
            <person name="Kawai M."/>
            <person name="Futagami T."/>
            <person name="Toyoda A."/>
            <person name="Takaki Y."/>
            <person name="Nishi S."/>
            <person name="Hori S."/>
            <person name="Arai W."/>
            <person name="Tsubouchi T."/>
            <person name="Morono Y."/>
            <person name="Uchiyama I."/>
            <person name="Ito T."/>
            <person name="Fujiyama A."/>
            <person name="Inagaki F."/>
            <person name="Takami H."/>
        </authorList>
    </citation>
    <scope>NUCLEOTIDE SEQUENCE</scope>
    <source>
        <strain evidence="3">Expedition CK06-06</strain>
    </source>
</reference>
<name>X1HED3_9ZZZZ</name>
<organism evidence="3">
    <name type="scientific">marine sediment metagenome</name>
    <dbReference type="NCBI Taxonomy" id="412755"/>
    <lineage>
        <taxon>unclassified sequences</taxon>
        <taxon>metagenomes</taxon>
        <taxon>ecological metagenomes</taxon>
    </lineage>
</organism>